<dbReference type="EC" id="7.-.-.-" evidence="8"/>
<dbReference type="STRING" id="1121331.SAMN02745248_02643"/>
<proteinExistence type="inferred from homology"/>
<dbReference type="Proteomes" id="UP000183952">
    <property type="component" value="Unassembled WGS sequence"/>
</dbReference>
<keyword evidence="3 8" id="KW-1003">Cell membrane</keyword>
<sequence length="290" mass="32429">MFIEIRNLDYVYMKDTPFEKRALDDVNFNIEKGEFTAIIGHTGSGKSTLIQLFNGLLEPTRGEVIIDGTNIYGKEINLADIRKRVGLVFQYPEYQLFEDTVEKDISFGPRNLGIEEKDIEIRVKKAMGMVGLSYDVFKDKSPFNLSGGEKRRVAIAGILAMEPEILILDEPTAGLDPAGREGILGTVSKLHKEYHMNIVLVSHSMEDVAKLAEKIVVMKDGKCIKTGTPEEVFKEVDMLEDIGLSAPAMSYLIHELNKNGFNIDSNIYTIEPLKDALLQVLNNKEAEDNA</sequence>
<reference evidence="10 11" key="1">
    <citation type="submission" date="2016-11" db="EMBL/GenBank/DDBJ databases">
        <authorList>
            <person name="Jaros S."/>
            <person name="Januszkiewicz K."/>
            <person name="Wedrychowicz H."/>
        </authorList>
    </citation>
    <scope>NUCLEOTIDE SEQUENCE [LARGE SCALE GENOMIC DNA]</scope>
    <source>
        <strain evidence="10 11">DSM 3090</strain>
    </source>
</reference>
<dbReference type="GO" id="GO:0042626">
    <property type="term" value="F:ATPase-coupled transmembrane transporter activity"/>
    <property type="evidence" value="ECO:0007669"/>
    <property type="project" value="TreeGrafter"/>
</dbReference>
<organism evidence="10 11">
    <name type="scientific">Hathewaya proteolytica DSM 3090</name>
    <dbReference type="NCBI Taxonomy" id="1121331"/>
    <lineage>
        <taxon>Bacteria</taxon>
        <taxon>Bacillati</taxon>
        <taxon>Bacillota</taxon>
        <taxon>Clostridia</taxon>
        <taxon>Eubacteriales</taxon>
        <taxon>Clostridiaceae</taxon>
        <taxon>Hathewaya</taxon>
    </lineage>
</organism>
<dbReference type="InterPro" id="IPR017871">
    <property type="entry name" value="ABC_transporter-like_CS"/>
</dbReference>
<evidence type="ECO:0000259" key="9">
    <source>
        <dbReference type="PROSITE" id="PS50893"/>
    </source>
</evidence>
<evidence type="ECO:0000256" key="5">
    <source>
        <dbReference type="ARBA" id="ARBA00022840"/>
    </source>
</evidence>
<dbReference type="GO" id="GO:0016887">
    <property type="term" value="F:ATP hydrolysis activity"/>
    <property type="evidence" value="ECO:0007669"/>
    <property type="project" value="InterPro"/>
</dbReference>
<dbReference type="InterPro" id="IPR003439">
    <property type="entry name" value="ABC_transporter-like_ATP-bd"/>
</dbReference>
<keyword evidence="4 8" id="KW-0547">Nucleotide-binding</keyword>
<protein>
    <recommendedName>
        <fullName evidence="8">Energy-coupling factor transporter ATP-binding protein EcfA2</fullName>
        <ecNumber evidence="8">7.-.-.-</ecNumber>
    </recommendedName>
</protein>
<keyword evidence="2 8" id="KW-0813">Transport</keyword>
<comment type="subcellular location">
    <subcellularLocation>
        <location evidence="1 8">Cell membrane</location>
        <topology evidence="1 8">Peripheral membrane protein</topology>
    </subcellularLocation>
</comment>
<comment type="subunit">
    <text evidence="8">Forms a stable energy-coupling factor (ECF) transporter complex composed of 2 membrane-embedded substrate-binding proteins (S component), 2 ATP-binding proteins (A component) and 2 transmembrane proteins (T component).</text>
</comment>
<dbReference type="PROSITE" id="PS50893">
    <property type="entry name" value="ABC_TRANSPORTER_2"/>
    <property type="match status" value="1"/>
</dbReference>
<evidence type="ECO:0000313" key="11">
    <source>
        <dbReference type="Proteomes" id="UP000183952"/>
    </source>
</evidence>
<keyword evidence="7 8" id="KW-0472">Membrane</keyword>
<dbReference type="Gene3D" id="3.40.50.300">
    <property type="entry name" value="P-loop containing nucleotide triphosphate hydrolases"/>
    <property type="match status" value="1"/>
</dbReference>
<dbReference type="PROSITE" id="PS00211">
    <property type="entry name" value="ABC_TRANSPORTER_1"/>
    <property type="match status" value="1"/>
</dbReference>
<dbReference type="AlphaFoldDB" id="A0A1M6SUA0"/>
<evidence type="ECO:0000256" key="6">
    <source>
        <dbReference type="ARBA" id="ARBA00022967"/>
    </source>
</evidence>
<feature type="domain" description="ABC transporter" evidence="9">
    <location>
        <begin position="5"/>
        <end position="245"/>
    </location>
</feature>
<gene>
    <name evidence="10" type="ORF">SAMN02745248_02643</name>
</gene>
<dbReference type="InterPro" id="IPR003593">
    <property type="entry name" value="AAA+_ATPase"/>
</dbReference>
<dbReference type="NCBIfam" id="TIGR04521">
    <property type="entry name" value="ECF_ATPase_2"/>
    <property type="match status" value="1"/>
</dbReference>
<dbReference type="PANTHER" id="PTHR43553:SF27">
    <property type="entry name" value="ENERGY-COUPLING FACTOR TRANSPORTER ATP-BINDING PROTEIN ECFA2"/>
    <property type="match status" value="1"/>
</dbReference>
<dbReference type="InterPro" id="IPR015856">
    <property type="entry name" value="ABC_transpr_CbiO/EcfA_su"/>
</dbReference>
<evidence type="ECO:0000256" key="3">
    <source>
        <dbReference type="ARBA" id="ARBA00022475"/>
    </source>
</evidence>
<keyword evidence="11" id="KW-1185">Reference proteome</keyword>
<evidence type="ECO:0000256" key="4">
    <source>
        <dbReference type="ARBA" id="ARBA00022741"/>
    </source>
</evidence>
<dbReference type="OrthoDB" id="9784332at2"/>
<evidence type="ECO:0000256" key="1">
    <source>
        <dbReference type="ARBA" id="ARBA00004202"/>
    </source>
</evidence>
<dbReference type="Pfam" id="PF00005">
    <property type="entry name" value="ABC_tran"/>
    <property type="match status" value="1"/>
</dbReference>
<dbReference type="InterPro" id="IPR050095">
    <property type="entry name" value="ECF_ABC_transporter_ATP-bd"/>
</dbReference>
<dbReference type="SUPFAM" id="SSF52540">
    <property type="entry name" value="P-loop containing nucleoside triphosphate hydrolases"/>
    <property type="match status" value="1"/>
</dbReference>
<comment type="function">
    <text evidence="8">ATP-binding (A) component of a common energy-coupling factor (ECF) ABC-transporter complex.</text>
</comment>
<keyword evidence="6" id="KW-1278">Translocase</keyword>
<dbReference type="PANTHER" id="PTHR43553">
    <property type="entry name" value="HEAVY METAL TRANSPORTER"/>
    <property type="match status" value="1"/>
</dbReference>
<evidence type="ECO:0000256" key="2">
    <source>
        <dbReference type="ARBA" id="ARBA00022448"/>
    </source>
</evidence>
<keyword evidence="5 8" id="KW-0067">ATP-binding</keyword>
<accession>A0A1M6SUA0</accession>
<dbReference type="InterPro" id="IPR030946">
    <property type="entry name" value="EcfA2"/>
</dbReference>
<name>A0A1M6SUA0_9CLOT</name>
<dbReference type="NCBIfam" id="NF010158">
    <property type="entry name" value="PRK13637.1"/>
    <property type="match status" value="1"/>
</dbReference>
<dbReference type="GO" id="GO:0005524">
    <property type="term" value="F:ATP binding"/>
    <property type="evidence" value="ECO:0007669"/>
    <property type="project" value="UniProtKB-UniRule"/>
</dbReference>
<dbReference type="InterPro" id="IPR027417">
    <property type="entry name" value="P-loop_NTPase"/>
</dbReference>
<evidence type="ECO:0000256" key="8">
    <source>
        <dbReference type="RuleBase" id="RU365104"/>
    </source>
</evidence>
<dbReference type="FunFam" id="3.40.50.300:FF:000224">
    <property type="entry name" value="Energy-coupling factor transporter ATP-binding protein EcfA"/>
    <property type="match status" value="1"/>
</dbReference>
<dbReference type="CDD" id="cd03225">
    <property type="entry name" value="ABC_cobalt_CbiO_domain1"/>
    <property type="match status" value="1"/>
</dbReference>
<evidence type="ECO:0000313" key="10">
    <source>
        <dbReference type="EMBL" id="SHK48148.1"/>
    </source>
</evidence>
<dbReference type="GO" id="GO:0043190">
    <property type="term" value="C:ATP-binding cassette (ABC) transporter complex"/>
    <property type="evidence" value="ECO:0007669"/>
    <property type="project" value="TreeGrafter"/>
</dbReference>
<evidence type="ECO:0000256" key="7">
    <source>
        <dbReference type="ARBA" id="ARBA00023136"/>
    </source>
</evidence>
<dbReference type="SMART" id="SM00382">
    <property type="entry name" value="AAA"/>
    <property type="match status" value="1"/>
</dbReference>
<comment type="similarity">
    <text evidence="8">Belongs to the ABC transporter superfamily. Energy-coupling factor EcfA family.</text>
</comment>
<dbReference type="RefSeq" id="WP_072904528.1">
    <property type="nucleotide sequence ID" value="NZ_FRAD01000031.1"/>
</dbReference>
<dbReference type="EMBL" id="FRAD01000031">
    <property type="protein sequence ID" value="SHK48148.1"/>
    <property type="molecule type" value="Genomic_DNA"/>
</dbReference>